<feature type="compositionally biased region" description="Basic and acidic residues" evidence="1">
    <location>
        <begin position="225"/>
        <end position="255"/>
    </location>
</feature>
<feature type="region of interest" description="Disordered" evidence="1">
    <location>
        <begin position="1"/>
        <end position="329"/>
    </location>
</feature>
<protein>
    <submittedName>
        <fullName evidence="2">Xylose ABC transporter, permease protein XylH</fullName>
    </submittedName>
</protein>
<feature type="non-terminal residue" evidence="2">
    <location>
        <position position="1"/>
    </location>
</feature>
<accession>A0A6J4PHF3</accession>
<feature type="compositionally biased region" description="Basic and acidic residues" evidence="1">
    <location>
        <begin position="177"/>
        <end position="192"/>
    </location>
</feature>
<feature type="compositionally biased region" description="Basic and acidic residues" evidence="1">
    <location>
        <begin position="124"/>
        <end position="143"/>
    </location>
</feature>
<dbReference type="EMBL" id="CADCUU010000257">
    <property type="protein sequence ID" value="CAA9414649.1"/>
    <property type="molecule type" value="Genomic_DNA"/>
</dbReference>
<feature type="compositionally biased region" description="Basic and acidic residues" evidence="1">
    <location>
        <begin position="44"/>
        <end position="101"/>
    </location>
</feature>
<feature type="compositionally biased region" description="Basic and acidic residues" evidence="1">
    <location>
        <begin position="288"/>
        <end position="299"/>
    </location>
</feature>
<feature type="compositionally biased region" description="Basic residues" evidence="1">
    <location>
        <begin position="146"/>
        <end position="158"/>
    </location>
</feature>
<evidence type="ECO:0000256" key="1">
    <source>
        <dbReference type="SAM" id="MobiDB-lite"/>
    </source>
</evidence>
<evidence type="ECO:0000313" key="2">
    <source>
        <dbReference type="EMBL" id="CAA9414649.1"/>
    </source>
</evidence>
<feature type="compositionally biased region" description="Basic residues" evidence="1">
    <location>
        <begin position="264"/>
        <end position="287"/>
    </location>
</feature>
<dbReference type="AlphaFoldDB" id="A0A6J4PHF3"/>
<feature type="non-terminal residue" evidence="2">
    <location>
        <position position="329"/>
    </location>
</feature>
<feature type="compositionally biased region" description="Basic residues" evidence="1">
    <location>
        <begin position="300"/>
        <end position="322"/>
    </location>
</feature>
<feature type="compositionally biased region" description="Low complexity" evidence="1">
    <location>
        <begin position="214"/>
        <end position="224"/>
    </location>
</feature>
<sequence length="329" mass="36971">EHCQRAGRRQGAGLVGPLEGHGPLHRARRDRPSGGPAQPELPVGDERPERGHAQRLCRDHRDRGDVRDLLGRDRPVGRLDDGLRDRRDDHGDERARAVAGERRHRGRRGLRPCGGGPVRGGQWADRDRGQDRALHRDAGDDGHLPGAHHLHDRRRLAPHRPGPARRLPPRLFRQRSGRSDPDHHQPCRDPARRVPALSHQVRAALRRSRGQHGRGALFGRAGRAGADHGLRDPGPVRRRGRDLLRAAPRRRDPNHRPALGASGHHGRRHRRHRAARRQGAHLGHRRGRPDPGSHREPHGPVRHGVRIPRGRRAGGHHHRRHAGPPLHQI</sequence>
<name>A0A6J4PHF3_9RHOB</name>
<organism evidence="2">
    <name type="scientific">uncultured Rubellimicrobium sp</name>
    <dbReference type="NCBI Taxonomy" id="543078"/>
    <lineage>
        <taxon>Bacteria</taxon>
        <taxon>Pseudomonadati</taxon>
        <taxon>Pseudomonadota</taxon>
        <taxon>Alphaproteobacteria</taxon>
        <taxon>Rhodobacterales</taxon>
        <taxon>Roseobacteraceae</taxon>
        <taxon>Rubellimicrobium</taxon>
        <taxon>environmental samples</taxon>
    </lineage>
</organism>
<proteinExistence type="predicted"/>
<gene>
    <name evidence="2" type="ORF">AVDCRST_MAG15-1857</name>
</gene>
<reference evidence="2" key="1">
    <citation type="submission" date="2020-02" db="EMBL/GenBank/DDBJ databases">
        <authorList>
            <person name="Meier V. D."/>
        </authorList>
    </citation>
    <scope>NUCLEOTIDE SEQUENCE</scope>
    <source>
        <strain evidence="2">AVDCRST_MAG15</strain>
    </source>
</reference>